<dbReference type="GO" id="GO:0004553">
    <property type="term" value="F:hydrolase activity, hydrolyzing O-glycosyl compounds"/>
    <property type="evidence" value="ECO:0007669"/>
    <property type="project" value="InterPro"/>
</dbReference>
<dbReference type="PANTHER" id="PTHR10963:SF60">
    <property type="entry name" value="GRAM-NEGATIVE BACTERIA-BINDING PROTEIN 1-RELATED"/>
    <property type="match status" value="1"/>
</dbReference>
<dbReference type="EMBL" id="JANEYF010004598">
    <property type="protein sequence ID" value="KAJ8930602.1"/>
    <property type="molecule type" value="Genomic_DNA"/>
</dbReference>
<dbReference type="Proteomes" id="UP001162156">
    <property type="component" value="Unassembled WGS sequence"/>
</dbReference>
<feature type="compositionally biased region" description="Polar residues" evidence="4">
    <location>
        <begin position="132"/>
        <end position="150"/>
    </location>
</feature>
<keyword evidence="2" id="KW-0399">Innate immunity</keyword>
<dbReference type="SUPFAM" id="SSF49899">
    <property type="entry name" value="Concanavalin A-like lectins/glucanases"/>
    <property type="match status" value="1"/>
</dbReference>
<dbReference type="AlphaFoldDB" id="A0AAV8WVL5"/>
<evidence type="ECO:0000259" key="6">
    <source>
        <dbReference type="PROSITE" id="PS51969"/>
    </source>
</evidence>
<reference evidence="7" key="1">
    <citation type="journal article" date="2023" name="Insect Mol. Biol.">
        <title>Genome sequencing provides insights into the evolution of gene families encoding plant cell wall-degrading enzymes in longhorned beetles.</title>
        <authorList>
            <person name="Shin N.R."/>
            <person name="Okamura Y."/>
            <person name="Kirsch R."/>
            <person name="Pauchet Y."/>
        </authorList>
    </citation>
    <scope>NUCLEOTIDE SEQUENCE</scope>
    <source>
        <strain evidence="7">RBIC_L_NR</strain>
    </source>
</reference>
<comment type="similarity">
    <text evidence="1">Belongs to the insect beta-1,3-glucan binding protein family.</text>
</comment>
<dbReference type="Pfam" id="PF00722">
    <property type="entry name" value="Glyco_hydro_16"/>
    <property type="match status" value="1"/>
</dbReference>
<feature type="domain" description="GH16" evidence="5">
    <location>
        <begin position="193"/>
        <end position="422"/>
    </location>
</feature>
<feature type="domain" description="CBM39" evidence="6">
    <location>
        <begin position="6"/>
        <end position="112"/>
    </location>
</feature>
<evidence type="ECO:0000313" key="7">
    <source>
        <dbReference type="EMBL" id="KAJ8930602.1"/>
    </source>
</evidence>
<dbReference type="GO" id="GO:0030246">
    <property type="term" value="F:carbohydrate binding"/>
    <property type="evidence" value="ECO:0007669"/>
    <property type="project" value="InterPro"/>
</dbReference>
<evidence type="ECO:0000256" key="4">
    <source>
        <dbReference type="SAM" id="MobiDB-lite"/>
    </source>
</evidence>
<dbReference type="Pfam" id="PF15886">
    <property type="entry name" value="CBM39"/>
    <property type="match status" value="1"/>
</dbReference>
<proteinExistence type="inferred from homology"/>
<dbReference type="InterPro" id="IPR043030">
    <property type="entry name" value="BGBP_N_sf"/>
</dbReference>
<evidence type="ECO:0000313" key="8">
    <source>
        <dbReference type="Proteomes" id="UP001162156"/>
    </source>
</evidence>
<feature type="region of interest" description="Disordered" evidence="4">
    <location>
        <begin position="127"/>
        <end position="150"/>
    </location>
</feature>
<organism evidence="7 8">
    <name type="scientific">Rhamnusium bicolor</name>
    <dbReference type="NCBI Taxonomy" id="1586634"/>
    <lineage>
        <taxon>Eukaryota</taxon>
        <taxon>Metazoa</taxon>
        <taxon>Ecdysozoa</taxon>
        <taxon>Arthropoda</taxon>
        <taxon>Hexapoda</taxon>
        <taxon>Insecta</taxon>
        <taxon>Pterygota</taxon>
        <taxon>Neoptera</taxon>
        <taxon>Endopterygota</taxon>
        <taxon>Coleoptera</taxon>
        <taxon>Polyphaga</taxon>
        <taxon>Cucujiformia</taxon>
        <taxon>Chrysomeloidea</taxon>
        <taxon>Cerambycidae</taxon>
        <taxon>Lepturinae</taxon>
        <taxon>Rhagiini</taxon>
        <taxon>Rhamnusium</taxon>
    </lineage>
</organism>
<dbReference type="Gene3D" id="2.60.40.2140">
    <property type="entry name" value="Beta-1,3-glucan-recognition protein, N-terminal domain"/>
    <property type="match status" value="1"/>
</dbReference>
<protein>
    <submittedName>
        <fullName evidence="7">Uncharacterized protein</fullName>
    </submittedName>
</protein>
<accession>A0AAV8WVL5</accession>
<gene>
    <name evidence="7" type="ORF">NQ314_016572</name>
</gene>
<dbReference type="PANTHER" id="PTHR10963">
    <property type="entry name" value="GLYCOSYL HYDROLASE-RELATED"/>
    <property type="match status" value="1"/>
</dbReference>
<comment type="caution">
    <text evidence="7">The sequence shown here is derived from an EMBL/GenBank/DDBJ whole genome shotgun (WGS) entry which is preliminary data.</text>
</comment>
<dbReference type="InterPro" id="IPR031756">
    <property type="entry name" value="BGBP_N"/>
</dbReference>
<evidence type="ECO:0000256" key="3">
    <source>
        <dbReference type="ARBA" id="ARBA00022859"/>
    </source>
</evidence>
<sequence length="422" mass="47510">MRCLMLQSKHCLLKDLECLFQIFLLYFLDGEGIKLFAFHGKINEEMEGREAGTFSRDILKAKNGRWTFSDKQTKLKIGDILYYWTYVEYFDGQRKLGYPKDDQMFVVKELIAETDISSTTTATTVTSAATTRGSVPQTGSPDGSCEGTDTTINNGRKSCKGKLIFTEPFDAEMRNKLWTIDQKFAGAPDYEFVIYVNNPQTLNITSKHLSIKPVLIETVYGDGFVTRPYDLGENCTGVTGSPDCRIVPDAGFILPPVLSSRIHTKGKFSFKYGKIEIKAKLPKGDWIYPELYLNSVNDDYGLNYDSGQIRIAFTPGNANLNTKLEGGIILGSNAASRSYGIKSVEKRTSWTNEYHRFGLNWKPDSITVSVDDKVYGTIYPPTDGFASLGPFLKLQNAERWKTGTNLAPFDKEVLLQKKRYIR</sequence>
<dbReference type="PROSITE" id="PS51969">
    <property type="entry name" value="CBM39"/>
    <property type="match status" value="1"/>
</dbReference>
<dbReference type="Gene3D" id="2.60.120.200">
    <property type="match status" value="1"/>
</dbReference>
<dbReference type="GO" id="GO:0045087">
    <property type="term" value="P:innate immune response"/>
    <property type="evidence" value="ECO:0007669"/>
    <property type="project" value="UniProtKB-KW"/>
</dbReference>
<keyword evidence="3" id="KW-0391">Immunity</keyword>
<dbReference type="InterPro" id="IPR050546">
    <property type="entry name" value="Glycosyl_Hydrlase_16"/>
</dbReference>
<evidence type="ECO:0000256" key="1">
    <source>
        <dbReference type="ARBA" id="ARBA00008781"/>
    </source>
</evidence>
<evidence type="ECO:0000259" key="5">
    <source>
        <dbReference type="PROSITE" id="PS51762"/>
    </source>
</evidence>
<name>A0AAV8WVL5_9CUCU</name>
<dbReference type="InterPro" id="IPR000757">
    <property type="entry name" value="Beta-glucanase-like"/>
</dbReference>
<dbReference type="GO" id="GO:0005975">
    <property type="term" value="P:carbohydrate metabolic process"/>
    <property type="evidence" value="ECO:0007669"/>
    <property type="project" value="InterPro"/>
</dbReference>
<keyword evidence="8" id="KW-1185">Reference proteome</keyword>
<dbReference type="InterPro" id="IPR013320">
    <property type="entry name" value="ConA-like_dom_sf"/>
</dbReference>
<dbReference type="PROSITE" id="PS51762">
    <property type="entry name" value="GH16_2"/>
    <property type="match status" value="1"/>
</dbReference>
<evidence type="ECO:0000256" key="2">
    <source>
        <dbReference type="ARBA" id="ARBA00022588"/>
    </source>
</evidence>